<accession>A0A2U8FG46</accession>
<dbReference type="InterPro" id="IPR005000">
    <property type="entry name" value="Aldolase/citrate-lyase_domain"/>
</dbReference>
<dbReference type="Gene3D" id="3.20.20.60">
    <property type="entry name" value="Phosphoenolpyruvate-binding domains"/>
    <property type="match status" value="1"/>
</dbReference>
<dbReference type="Pfam" id="PF03328">
    <property type="entry name" value="HpcH_HpaI"/>
    <property type="match status" value="1"/>
</dbReference>
<name>A0A2U8FG46_9HELI</name>
<dbReference type="OrthoDB" id="9802624at2"/>
<evidence type="ECO:0000313" key="6">
    <source>
        <dbReference type="Proteomes" id="UP000244890"/>
    </source>
</evidence>
<dbReference type="Proteomes" id="UP000244890">
    <property type="component" value="Chromosome"/>
</dbReference>
<evidence type="ECO:0000259" key="4">
    <source>
        <dbReference type="Pfam" id="PF03328"/>
    </source>
</evidence>
<dbReference type="KEGG" id="had:CDV25_06475"/>
<protein>
    <submittedName>
        <fullName evidence="5">2,4-dihydroxyhept-2-ene-1,7-dioic acid aldolase</fullName>
    </submittedName>
</protein>
<evidence type="ECO:0000256" key="2">
    <source>
        <dbReference type="ARBA" id="ARBA00022723"/>
    </source>
</evidence>
<dbReference type="GO" id="GO:0046872">
    <property type="term" value="F:metal ion binding"/>
    <property type="evidence" value="ECO:0007669"/>
    <property type="project" value="UniProtKB-KW"/>
</dbReference>
<sequence length="254" mass="28826">MKNMKKIVDLWKNQKSTLNGWISLNNAFGAEVMAYAGFDTLTIDMQHGISDYSSLIPMLQAIKTIHIPTFVRVPWLEESSIMKSLDAGVNGIICPMINSKKDAQRLVKSCYYPPYGERSFGPIRAKFLYDQNYFEVAKEETFVFAMIETKEAFENLEEILSIEGIDGVYIGPADLSCSLGVTPKFDQEDESVFQTIELILQKTKKYQKFCGIHNGSARYAKKMEKLGFNFLTLGSDAMFMLEGAKKIIQDFYCN</sequence>
<dbReference type="InterPro" id="IPR040442">
    <property type="entry name" value="Pyrv_kinase-like_dom_sf"/>
</dbReference>
<dbReference type="SUPFAM" id="SSF51621">
    <property type="entry name" value="Phosphoenolpyruvate/pyruvate domain"/>
    <property type="match status" value="1"/>
</dbReference>
<reference evidence="5 6" key="1">
    <citation type="submission" date="2017-06" db="EMBL/GenBank/DDBJ databases">
        <title>Complete genome of Helicobacter apodemus.</title>
        <authorList>
            <person name="Cho S."/>
        </authorList>
    </citation>
    <scope>NUCLEOTIDE SEQUENCE [LARGE SCALE GENOMIC DNA]</scope>
    <source>
        <strain evidence="6">SNUVETPUB-15-01</strain>
    </source>
</reference>
<dbReference type="EMBL" id="CP021886">
    <property type="protein sequence ID" value="AWI34445.1"/>
    <property type="molecule type" value="Genomic_DNA"/>
</dbReference>
<dbReference type="InterPro" id="IPR050251">
    <property type="entry name" value="HpcH-HpaI_aldolase"/>
</dbReference>
<dbReference type="GO" id="GO:0016832">
    <property type="term" value="F:aldehyde-lyase activity"/>
    <property type="evidence" value="ECO:0007669"/>
    <property type="project" value="TreeGrafter"/>
</dbReference>
<keyword evidence="3" id="KW-0456">Lyase</keyword>
<dbReference type="InterPro" id="IPR015813">
    <property type="entry name" value="Pyrv/PenolPyrv_kinase-like_dom"/>
</dbReference>
<evidence type="ECO:0000256" key="3">
    <source>
        <dbReference type="ARBA" id="ARBA00023239"/>
    </source>
</evidence>
<proteinExistence type="inferred from homology"/>
<dbReference type="AlphaFoldDB" id="A0A2U8FG46"/>
<dbReference type="GO" id="GO:0005737">
    <property type="term" value="C:cytoplasm"/>
    <property type="evidence" value="ECO:0007669"/>
    <property type="project" value="TreeGrafter"/>
</dbReference>
<comment type="similarity">
    <text evidence="1">Belongs to the HpcH/HpaI aldolase family.</text>
</comment>
<organism evidence="5 6">
    <name type="scientific">Helicobacter apodemus</name>
    <dbReference type="NCBI Taxonomy" id="135569"/>
    <lineage>
        <taxon>Bacteria</taxon>
        <taxon>Pseudomonadati</taxon>
        <taxon>Campylobacterota</taxon>
        <taxon>Epsilonproteobacteria</taxon>
        <taxon>Campylobacterales</taxon>
        <taxon>Helicobacteraceae</taxon>
        <taxon>Helicobacter</taxon>
    </lineage>
</organism>
<evidence type="ECO:0000256" key="1">
    <source>
        <dbReference type="ARBA" id="ARBA00005568"/>
    </source>
</evidence>
<keyword evidence="2" id="KW-0479">Metal-binding</keyword>
<feature type="domain" description="HpcH/HpaI aldolase/citrate lyase" evidence="4">
    <location>
        <begin position="21"/>
        <end position="239"/>
    </location>
</feature>
<evidence type="ECO:0000313" key="5">
    <source>
        <dbReference type="EMBL" id="AWI34445.1"/>
    </source>
</evidence>
<dbReference type="PANTHER" id="PTHR30502:SF0">
    <property type="entry name" value="PHOSPHOENOLPYRUVATE CARBOXYLASE FAMILY PROTEIN"/>
    <property type="match status" value="1"/>
</dbReference>
<gene>
    <name evidence="5" type="ORF">CDV25_06475</name>
</gene>
<dbReference type="PANTHER" id="PTHR30502">
    <property type="entry name" value="2-KETO-3-DEOXY-L-RHAMNONATE ALDOLASE"/>
    <property type="match status" value="1"/>
</dbReference>